<reference evidence="3 4" key="1">
    <citation type="submission" date="2016-07" db="EMBL/GenBank/DDBJ databases">
        <title>Draft genome of the white-rot fungus Obba rivulosa 3A-2.</title>
        <authorList>
            <consortium name="DOE Joint Genome Institute"/>
            <person name="Miettinen O."/>
            <person name="Riley R."/>
            <person name="Acob R."/>
            <person name="Barry K."/>
            <person name="Cullen D."/>
            <person name="De Vries R."/>
            <person name="Hainaut M."/>
            <person name="Hatakka A."/>
            <person name="Henrissat B."/>
            <person name="Hilden K."/>
            <person name="Kuo R."/>
            <person name="Labutti K."/>
            <person name="Lipzen A."/>
            <person name="Makela M.R."/>
            <person name="Sandor L."/>
            <person name="Spatafora J.W."/>
            <person name="Grigoriev I.V."/>
            <person name="Hibbett D.S."/>
        </authorList>
    </citation>
    <scope>NUCLEOTIDE SEQUENCE [LARGE SCALE GENOMIC DNA]</scope>
    <source>
        <strain evidence="3 4">3A-2</strain>
    </source>
</reference>
<keyword evidence="4" id="KW-1185">Reference proteome</keyword>
<dbReference type="AlphaFoldDB" id="A0A8E2DS55"/>
<dbReference type="Proteomes" id="UP000250043">
    <property type="component" value="Unassembled WGS sequence"/>
</dbReference>
<evidence type="ECO:0000256" key="1">
    <source>
        <dbReference type="SAM" id="MobiDB-lite"/>
    </source>
</evidence>
<evidence type="ECO:0000313" key="3">
    <source>
        <dbReference type="EMBL" id="OCH94691.1"/>
    </source>
</evidence>
<evidence type="ECO:0000259" key="2">
    <source>
        <dbReference type="PROSITE" id="PS50181"/>
    </source>
</evidence>
<dbReference type="EMBL" id="KV722341">
    <property type="protein sequence ID" value="OCH94691.1"/>
    <property type="molecule type" value="Genomic_DNA"/>
</dbReference>
<dbReference type="PROSITE" id="PS50181">
    <property type="entry name" value="FBOX"/>
    <property type="match status" value="1"/>
</dbReference>
<dbReference type="InterPro" id="IPR036047">
    <property type="entry name" value="F-box-like_dom_sf"/>
</dbReference>
<dbReference type="OrthoDB" id="3226575at2759"/>
<organism evidence="3 4">
    <name type="scientific">Obba rivulosa</name>
    <dbReference type="NCBI Taxonomy" id="1052685"/>
    <lineage>
        <taxon>Eukaryota</taxon>
        <taxon>Fungi</taxon>
        <taxon>Dikarya</taxon>
        <taxon>Basidiomycota</taxon>
        <taxon>Agaricomycotina</taxon>
        <taxon>Agaricomycetes</taxon>
        <taxon>Polyporales</taxon>
        <taxon>Gelatoporiaceae</taxon>
        <taxon>Obba</taxon>
    </lineage>
</organism>
<dbReference type="Gene3D" id="1.20.1280.50">
    <property type="match status" value="1"/>
</dbReference>
<name>A0A8E2DS55_9APHY</name>
<protein>
    <recommendedName>
        <fullName evidence="2">F-box domain-containing protein</fullName>
    </recommendedName>
</protein>
<sequence length="566" mass="64687">MANVPPAAPPDPEPQSPPRLPLLLDPEVKDATLRAWLQRTPAPTGDEDPTWIRARMRVSKERVREVQETMDMIAPRSSYVIQSLYARQAFLYSCLVWSIFPVNHLPPEILSEIFRHVAWNTYGWKEGVKQRLRLTWVCKHWRAVALEDKPLWNPILFSQPSAFPVSFAMMSRVGRAPLDLRIEDIPPQDGDPSRRPSPDHNPIFSLLGHILRKEDQLRSVALILHDWATTDAIVRKLQTAKSPHALRRFELHRLGRPTLLEWRPPDYSPALLWGGNAINLEALCLDGITIDWDELPTDKLRALDLRRIAPPLGPSLSRWHELLSHNLVRLALTSAGPDLFGAAEQGDAIPQFDLSRLRELHLQDLNVRYAQLIIARIRAPGLISLVLNNIPGQYYGLFLQTLTGRFRELKLLTTFGLNLEASPENTRLVVRWLDTMPNLRMLKFAHVPSEFPEALLQDPRRFRSTLRGDAHEEPDPSSPRQILCPALDTIYFHFQDPGSVFGLLQGRHDLGVRFERVWIPQPLVMMIAPEMLKLMSTLVGNIFVTGSLPKDEQNYRTEVFHLLPYA</sequence>
<accession>A0A8E2DS55</accession>
<proteinExistence type="predicted"/>
<feature type="domain" description="F-box" evidence="2">
    <location>
        <begin position="99"/>
        <end position="155"/>
    </location>
</feature>
<evidence type="ECO:0000313" key="4">
    <source>
        <dbReference type="Proteomes" id="UP000250043"/>
    </source>
</evidence>
<dbReference type="SUPFAM" id="SSF81383">
    <property type="entry name" value="F-box domain"/>
    <property type="match status" value="1"/>
</dbReference>
<gene>
    <name evidence="3" type="ORF">OBBRIDRAFT_788946</name>
</gene>
<dbReference type="InterPro" id="IPR001810">
    <property type="entry name" value="F-box_dom"/>
</dbReference>
<feature type="region of interest" description="Disordered" evidence="1">
    <location>
        <begin position="1"/>
        <end position="20"/>
    </location>
</feature>
<dbReference type="Pfam" id="PF12937">
    <property type="entry name" value="F-box-like"/>
    <property type="match status" value="1"/>
</dbReference>